<evidence type="ECO:0000256" key="7">
    <source>
        <dbReference type="SAM" id="Phobius"/>
    </source>
</evidence>
<evidence type="ECO:0000313" key="9">
    <source>
        <dbReference type="Proteomes" id="UP001221150"/>
    </source>
</evidence>
<feature type="compositionally biased region" description="Gly residues" evidence="6">
    <location>
        <begin position="458"/>
        <end position="471"/>
    </location>
</feature>
<sequence>MSSEGRRVNRERSDSVSEGQNAGASRGLTRWQAVPLAIGSVAGSGILFLPSAVYARAGNNSLLVWALSTLLCLPMLLMFDDMVRSNPDGRGIEAFIRAGLGDMFARCVPLMFIALVVVGLPSGTFVAGRYVARTFAMDRAAVIAIGLAVLLAAALVNLAGVRTSTRVQTAASWGLVLMAAALLAAAAPSADHGLSSVAPGTQHLDVVLPGVVLAFWAFAGFENLTFLAREFRAPARDFLPVSAIALAVYGLFTILLTVAIAVCVPRQNVDQVVGLLQLAAAVGHGKFVLWAVTLIACTAMLLNAIAWVWGVSQMARDAAVNGLLPAALLDPEEAGAPRRALGLLCVLFSATSVLLSLRPSLVVDTTAAASAIFMLLYILSIVSYLRVRGLTLRSGLNLLLLVVIAASLVESVWEALYALVAFVAALSVQLLQRRRAPQNSDRTPHGGVDTDGLLVDGVHGGAPGGGDDADL</sequence>
<keyword evidence="9" id="KW-1185">Reference proteome</keyword>
<feature type="region of interest" description="Disordered" evidence="6">
    <location>
        <begin position="1"/>
        <end position="23"/>
    </location>
</feature>
<protein>
    <submittedName>
        <fullName evidence="8">APC family permease</fullName>
    </submittedName>
</protein>
<proteinExistence type="predicted"/>
<evidence type="ECO:0000256" key="4">
    <source>
        <dbReference type="ARBA" id="ARBA00022989"/>
    </source>
</evidence>
<dbReference type="Gene3D" id="1.20.1740.10">
    <property type="entry name" value="Amino acid/polyamine transporter I"/>
    <property type="match status" value="1"/>
</dbReference>
<dbReference type="PIRSF" id="PIRSF006060">
    <property type="entry name" value="AA_transporter"/>
    <property type="match status" value="1"/>
</dbReference>
<evidence type="ECO:0000256" key="5">
    <source>
        <dbReference type="ARBA" id="ARBA00023136"/>
    </source>
</evidence>
<name>A0ABT6A474_9ACTN</name>
<gene>
    <name evidence="8" type="ORF">P3H78_12535</name>
</gene>
<feature type="transmembrane region" description="Helical" evidence="7">
    <location>
        <begin position="61"/>
        <end position="79"/>
    </location>
</feature>
<dbReference type="Proteomes" id="UP001221150">
    <property type="component" value="Unassembled WGS sequence"/>
</dbReference>
<feature type="transmembrane region" description="Helical" evidence="7">
    <location>
        <begin position="287"/>
        <end position="309"/>
    </location>
</feature>
<feature type="transmembrane region" description="Helical" evidence="7">
    <location>
        <begin position="170"/>
        <end position="187"/>
    </location>
</feature>
<feature type="transmembrane region" description="Helical" evidence="7">
    <location>
        <begin position="238"/>
        <end position="267"/>
    </location>
</feature>
<evidence type="ECO:0000256" key="1">
    <source>
        <dbReference type="ARBA" id="ARBA00004651"/>
    </source>
</evidence>
<feature type="transmembrane region" description="Helical" evidence="7">
    <location>
        <begin position="33"/>
        <end position="55"/>
    </location>
</feature>
<feature type="transmembrane region" description="Helical" evidence="7">
    <location>
        <begin position="392"/>
        <end position="409"/>
    </location>
</feature>
<keyword evidence="4 7" id="KW-1133">Transmembrane helix</keyword>
<comment type="caution">
    <text evidence="8">The sequence shown here is derived from an EMBL/GenBank/DDBJ whole genome shotgun (WGS) entry which is preliminary data.</text>
</comment>
<keyword evidence="2" id="KW-1003">Cell membrane</keyword>
<dbReference type="PANTHER" id="PTHR42770">
    <property type="entry name" value="AMINO ACID TRANSPORTER-RELATED"/>
    <property type="match status" value="1"/>
</dbReference>
<organism evidence="8 9">
    <name type="scientific">Streptomyces tropicalis</name>
    <dbReference type="NCBI Taxonomy" id="3034234"/>
    <lineage>
        <taxon>Bacteria</taxon>
        <taxon>Bacillati</taxon>
        <taxon>Actinomycetota</taxon>
        <taxon>Actinomycetes</taxon>
        <taxon>Kitasatosporales</taxon>
        <taxon>Streptomycetaceae</taxon>
        <taxon>Streptomyces</taxon>
    </lineage>
</organism>
<feature type="transmembrane region" description="Helical" evidence="7">
    <location>
        <begin position="340"/>
        <end position="361"/>
    </location>
</feature>
<dbReference type="EMBL" id="JARJBB010000005">
    <property type="protein sequence ID" value="MDF3299447.1"/>
    <property type="molecule type" value="Genomic_DNA"/>
</dbReference>
<comment type="subcellular location">
    <subcellularLocation>
        <location evidence="1">Cell membrane</location>
        <topology evidence="1">Multi-pass membrane protein</topology>
    </subcellularLocation>
</comment>
<feature type="compositionally biased region" description="Low complexity" evidence="6">
    <location>
        <begin position="445"/>
        <end position="457"/>
    </location>
</feature>
<dbReference type="Pfam" id="PF13520">
    <property type="entry name" value="AA_permease_2"/>
    <property type="match status" value="1"/>
</dbReference>
<dbReference type="InterPro" id="IPR050367">
    <property type="entry name" value="APC_superfamily"/>
</dbReference>
<feature type="transmembrane region" description="Helical" evidence="7">
    <location>
        <begin position="367"/>
        <end position="385"/>
    </location>
</feature>
<feature type="transmembrane region" description="Helical" evidence="7">
    <location>
        <begin position="140"/>
        <end position="158"/>
    </location>
</feature>
<feature type="compositionally biased region" description="Basic and acidic residues" evidence="6">
    <location>
        <begin position="1"/>
        <end position="15"/>
    </location>
</feature>
<evidence type="ECO:0000256" key="3">
    <source>
        <dbReference type="ARBA" id="ARBA00022692"/>
    </source>
</evidence>
<dbReference type="InterPro" id="IPR002293">
    <property type="entry name" value="AA/rel_permease1"/>
</dbReference>
<dbReference type="PANTHER" id="PTHR42770:SF13">
    <property type="entry name" value="L-METHIONINE_BRANCHED-CHAIN AMINO ACID EXPORTER YJEH"/>
    <property type="match status" value="1"/>
</dbReference>
<feature type="region of interest" description="Disordered" evidence="6">
    <location>
        <begin position="437"/>
        <end position="471"/>
    </location>
</feature>
<reference evidence="8 9" key="1">
    <citation type="submission" date="2023-03" db="EMBL/GenBank/DDBJ databases">
        <title>Draft genome sequence of Streptomyces sp. K1PA1 isolated from peat swamp forest in Thailand.</title>
        <authorList>
            <person name="Klaysubun C."/>
            <person name="Duangmal K."/>
        </authorList>
    </citation>
    <scope>NUCLEOTIDE SEQUENCE [LARGE SCALE GENOMIC DNA]</scope>
    <source>
        <strain evidence="8 9">K1PA1</strain>
    </source>
</reference>
<keyword evidence="5 7" id="KW-0472">Membrane</keyword>
<accession>A0ABT6A474</accession>
<evidence type="ECO:0000256" key="2">
    <source>
        <dbReference type="ARBA" id="ARBA00022475"/>
    </source>
</evidence>
<feature type="transmembrane region" description="Helical" evidence="7">
    <location>
        <begin position="100"/>
        <end position="120"/>
    </location>
</feature>
<keyword evidence="3 7" id="KW-0812">Transmembrane</keyword>
<feature type="transmembrane region" description="Helical" evidence="7">
    <location>
        <begin position="207"/>
        <end position="226"/>
    </location>
</feature>
<evidence type="ECO:0000313" key="8">
    <source>
        <dbReference type="EMBL" id="MDF3299447.1"/>
    </source>
</evidence>
<evidence type="ECO:0000256" key="6">
    <source>
        <dbReference type="SAM" id="MobiDB-lite"/>
    </source>
</evidence>
<dbReference type="RefSeq" id="WP_276109001.1">
    <property type="nucleotide sequence ID" value="NZ_JARJBB010000005.1"/>
</dbReference>